<dbReference type="AlphaFoldDB" id="A0A1F6CAQ1"/>
<feature type="compositionally biased region" description="Low complexity" evidence="1">
    <location>
        <begin position="1"/>
        <end position="14"/>
    </location>
</feature>
<evidence type="ECO:0000313" key="2">
    <source>
        <dbReference type="EMBL" id="OGG46256.1"/>
    </source>
</evidence>
<feature type="region of interest" description="Disordered" evidence="1">
    <location>
        <begin position="1"/>
        <end position="57"/>
    </location>
</feature>
<proteinExistence type="predicted"/>
<evidence type="ECO:0000256" key="1">
    <source>
        <dbReference type="SAM" id="MobiDB-lite"/>
    </source>
</evidence>
<gene>
    <name evidence="2" type="ORF">A3F84_23800</name>
</gene>
<protein>
    <submittedName>
        <fullName evidence="2">Uncharacterized protein</fullName>
    </submittedName>
</protein>
<reference evidence="2 3" key="1">
    <citation type="journal article" date="2016" name="Nat. Commun.">
        <title>Thousands of microbial genomes shed light on interconnected biogeochemical processes in an aquifer system.</title>
        <authorList>
            <person name="Anantharaman K."/>
            <person name="Brown C.T."/>
            <person name="Hug L.A."/>
            <person name="Sharon I."/>
            <person name="Castelle C.J."/>
            <person name="Probst A.J."/>
            <person name="Thomas B.C."/>
            <person name="Singh A."/>
            <person name="Wilkins M.J."/>
            <person name="Karaoz U."/>
            <person name="Brodie E.L."/>
            <person name="Williams K.H."/>
            <person name="Hubbard S.S."/>
            <person name="Banfield J.F."/>
        </authorList>
    </citation>
    <scope>NUCLEOTIDE SEQUENCE [LARGE SCALE GENOMIC DNA]</scope>
    <source>
        <strain evidence="3">RIFCSPLOWO2_12_FULL_64_10</strain>
    </source>
</reference>
<comment type="caution">
    <text evidence="2">The sequence shown here is derived from an EMBL/GenBank/DDBJ whole genome shotgun (WGS) entry which is preliminary data.</text>
</comment>
<organism evidence="2 3">
    <name type="scientific">Handelsmanbacteria sp. (strain RIFCSPLOWO2_12_FULL_64_10)</name>
    <dbReference type="NCBI Taxonomy" id="1817868"/>
    <lineage>
        <taxon>Bacteria</taxon>
        <taxon>Candidatus Handelsmaniibacteriota</taxon>
    </lineage>
</organism>
<dbReference type="Proteomes" id="UP000178606">
    <property type="component" value="Unassembled WGS sequence"/>
</dbReference>
<name>A0A1F6CAQ1_HANXR</name>
<accession>A0A1F6CAQ1</accession>
<evidence type="ECO:0000313" key="3">
    <source>
        <dbReference type="Proteomes" id="UP000178606"/>
    </source>
</evidence>
<dbReference type="EMBL" id="MFKF01000329">
    <property type="protein sequence ID" value="OGG46256.1"/>
    <property type="molecule type" value="Genomic_DNA"/>
</dbReference>
<sequence length="157" mass="15916">MASSSARQTASSSSRVQIGIAETPPAGDTVEISDEGASQGGASSGGVQASRGGTYTPRGFSDRFRFDINSGFLGPRNRFHVNVVAAGSEAAATYAARGQAGGLAVRGGLAGMYGAIFSLGYQDGSPTGTSNGIANRQAINEFRRIADQNLPLLSAIA</sequence>